<dbReference type="PANTHER" id="PTHR30537:SF26">
    <property type="entry name" value="GLYCINE CLEAVAGE SYSTEM TRANSCRIPTIONAL ACTIVATOR"/>
    <property type="match status" value="1"/>
</dbReference>
<keyword evidence="3" id="KW-0238">DNA-binding</keyword>
<protein>
    <submittedName>
        <fullName evidence="6">Transcriptional regulator GcvA</fullName>
    </submittedName>
</protein>
<dbReference type="InterPro" id="IPR000847">
    <property type="entry name" value="LysR_HTH_N"/>
</dbReference>
<reference evidence="6 7" key="1">
    <citation type="submission" date="2021-07" db="EMBL/GenBank/DDBJ databases">
        <title>Isolation and characterization of bacteria from a gold mining with a capacity of golden bioaccumulation.</title>
        <authorList>
            <person name="Yang X.J."/>
        </authorList>
    </citation>
    <scope>NUCLEOTIDE SEQUENCE [LARGE SCALE GENOMIC DNA]</scope>
    <source>
        <strain evidence="6 7">Au29</strain>
    </source>
</reference>
<dbReference type="InterPro" id="IPR005119">
    <property type="entry name" value="LysR_subst-bd"/>
</dbReference>
<dbReference type="InterPro" id="IPR036390">
    <property type="entry name" value="WH_DNA-bd_sf"/>
</dbReference>
<dbReference type="RefSeq" id="WP_201100268.1">
    <property type="nucleotide sequence ID" value="NZ_BAAAEE010000022.1"/>
</dbReference>
<dbReference type="SUPFAM" id="SSF46785">
    <property type="entry name" value="Winged helix' DNA-binding domain"/>
    <property type="match status" value="1"/>
</dbReference>
<evidence type="ECO:0000259" key="5">
    <source>
        <dbReference type="PROSITE" id="PS50931"/>
    </source>
</evidence>
<evidence type="ECO:0000256" key="2">
    <source>
        <dbReference type="ARBA" id="ARBA00023015"/>
    </source>
</evidence>
<dbReference type="PROSITE" id="PS50931">
    <property type="entry name" value="HTH_LYSR"/>
    <property type="match status" value="1"/>
</dbReference>
<evidence type="ECO:0000313" key="6">
    <source>
        <dbReference type="EMBL" id="QYC11829.1"/>
    </source>
</evidence>
<evidence type="ECO:0000256" key="3">
    <source>
        <dbReference type="ARBA" id="ARBA00023125"/>
    </source>
</evidence>
<dbReference type="NCBIfam" id="NF008352">
    <property type="entry name" value="PRK11139.1"/>
    <property type="match status" value="1"/>
</dbReference>
<organism evidence="6 7">
    <name type="scientific">Brevundimonas nasdae</name>
    <dbReference type="NCBI Taxonomy" id="172043"/>
    <lineage>
        <taxon>Bacteria</taxon>
        <taxon>Pseudomonadati</taxon>
        <taxon>Pseudomonadota</taxon>
        <taxon>Alphaproteobacteria</taxon>
        <taxon>Caulobacterales</taxon>
        <taxon>Caulobacteraceae</taxon>
        <taxon>Brevundimonas</taxon>
    </lineage>
</organism>
<name>A0ABX8TMJ8_9CAUL</name>
<evidence type="ECO:0000313" key="7">
    <source>
        <dbReference type="Proteomes" id="UP000824334"/>
    </source>
</evidence>
<evidence type="ECO:0000256" key="4">
    <source>
        <dbReference type="ARBA" id="ARBA00023163"/>
    </source>
</evidence>
<dbReference type="SUPFAM" id="SSF53850">
    <property type="entry name" value="Periplasmic binding protein-like II"/>
    <property type="match status" value="1"/>
</dbReference>
<dbReference type="Pfam" id="PF00126">
    <property type="entry name" value="HTH_1"/>
    <property type="match status" value="1"/>
</dbReference>
<keyword evidence="4" id="KW-0804">Transcription</keyword>
<dbReference type="PANTHER" id="PTHR30537">
    <property type="entry name" value="HTH-TYPE TRANSCRIPTIONAL REGULATOR"/>
    <property type="match status" value="1"/>
</dbReference>
<dbReference type="Gene3D" id="1.10.10.10">
    <property type="entry name" value="Winged helix-like DNA-binding domain superfamily/Winged helix DNA-binding domain"/>
    <property type="match status" value="1"/>
</dbReference>
<dbReference type="GeneID" id="94375150"/>
<proteinExistence type="inferred from homology"/>
<feature type="domain" description="HTH lysR-type" evidence="5">
    <location>
        <begin position="11"/>
        <end position="68"/>
    </location>
</feature>
<dbReference type="Gene3D" id="3.40.190.10">
    <property type="entry name" value="Periplasmic binding protein-like II"/>
    <property type="match status" value="2"/>
</dbReference>
<dbReference type="InterPro" id="IPR036388">
    <property type="entry name" value="WH-like_DNA-bd_sf"/>
</dbReference>
<evidence type="ECO:0000256" key="1">
    <source>
        <dbReference type="ARBA" id="ARBA00009437"/>
    </source>
</evidence>
<dbReference type="Pfam" id="PF03466">
    <property type="entry name" value="LysR_substrate"/>
    <property type="match status" value="1"/>
</dbReference>
<dbReference type="Proteomes" id="UP000824334">
    <property type="component" value="Chromosome"/>
</dbReference>
<keyword evidence="2" id="KW-0805">Transcription regulation</keyword>
<gene>
    <name evidence="6" type="primary">gcvA</name>
    <name evidence="6" type="ORF">KWG56_07725</name>
</gene>
<dbReference type="EMBL" id="CP080034">
    <property type="protein sequence ID" value="QYC11829.1"/>
    <property type="molecule type" value="Genomic_DNA"/>
</dbReference>
<dbReference type="InterPro" id="IPR058163">
    <property type="entry name" value="LysR-type_TF_proteobact-type"/>
</dbReference>
<dbReference type="CDD" id="cd08432">
    <property type="entry name" value="PBP2_GcdR_TrpI_HvrB_AmpR_like"/>
    <property type="match status" value="1"/>
</dbReference>
<keyword evidence="7" id="KW-1185">Reference proteome</keyword>
<comment type="similarity">
    <text evidence="1">Belongs to the LysR transcriptional regulatory family.</text>
</comment>
<accession>A0ABX8TMJ8</accession>
<sequence>MSQDSDPRKLPPLNALKAFEAAARLSSVSLAAKELSVTPGAVSQQVRLLEDHAGGPLVRREAGGLVLTELGARLQPVLRDAFEHMKRAADIIYGPSRRQSLSVSVPPSFAVRWLVPRMARFSAQHPEIEIWISADMQLADIAGGRADVAVRYGQGDYPGVRTEVLVEAGVIPICSPSLLHGPKPLATPADLINHTLIHVGRSTLEEPRPDWAAWLGSRKLDQIDATLGPRFDQTAFAIEDAVHGRGVALAPRAFVAADLASGRLAAPFADGYLATDNAYRLITRRGALRPEAQAFVAWLRAEAAADAVVKDEL</sequence>